<keyword evidence="4 8" id="KW-0547">Nucleotide-binding</keyword>
<dbReference type="CDD" id="cd06571">
    <property type="entry name" value="Bac_DnaA_C"/>
    <property type="match status" value="1"/>
</dbReference>
<feature type="region of interest" description="Domain I, interacts with DnaA modulators" evidence="8">
    <location>
        <begin position="1"/>
        <end position="104"/>
    </location>
</feature>
<evidence type="ECO:0000256" key="2">
    <source>
        <dbReference type="ARBA" id="ARBA00022490"/>
    </source>
</evidence>
<feature type="domain" description="Chromosomal replication initiator DnaA C-terminal" evidence="13">
    <location>
        <begin position="411"/>
        <end position="480"/>
    </location>
</feature>
<dbReference type="InterPro" id="IPR010921">
    <property type="entry name" value="Trp_repressor/repl_initiator"/>
</dbReference>
<dbReference type="PRINTS" id="PR00051">
    <property type="entry name" value="DNAA"/>
</dbReference>
<evidence type="ECO:0000256" key="10">
    <source>
        <dbReference type="RuleBase" id="RU000577"/>
    </source>
</evidence>
<reference evidence="14 15" key="1">
    <citation type="journal article" date="2013" name="Int. J. Syst. Evol. Microbiol.">
        <title>Hoeflea suaedae sp. nov., an endophytic bacterium isolated from the root of the halophyte Suaeda maritima.</title>
        <authorList>
            <person name="Chung E.J."/>
            <person name="Park J.A."/>
            <person name="Pramanik P."/>
            <person name="Bibi F."/>
            <person name="Jeon C.O."/>
            <person name="Chung Y.R."/>
        </authorList>
    </citation>
    <scope>NUCLEOTIDE SEQUENCE [LARGE SCALE GENOMIC DNA]</scope>
    <source>
        <strain evidence="14 15">YC6898</strain>
    </source>
</reference>
<comment type="subcellular location">
    <subcellularLocation>
        <location evidence="8">Cytoplasm</location>
    </subcellularLocation>
</comment>
<comment type="caution">
    <text evidence="8">Lacks conserved residue(s) required for the propagation of feature annotation.</text>
</comment>
<dbReference type="OrthoDB" id="9807019at2"/>
<keyword evidence="7 8" id="KW-0238">DNA-binding</keyword>
<keyword evidence="6 8" id="KW-0446">Lipid-binding</keyword>
<evidence type="ECO:0000256" key="6">
    <source>
        <dbReference type="ARBA" id="ARBA00023121"/>
    </source>
</evidence>
<dbReference type="Pfam" id="PF08299">
    <property type="entry name" value="Bac_DnaA_C"/>
    <property type="match status" value="1"/>
</dbReference>
<dbReference type="SUPFAM" id="SSF52540">
    <property type="entry name" value="P-loop containing nucleoside triphosphate hydrolases"/>
    <property type="match status" value="1"/>
</dbReference>
<organism evidence="14 15">
    <name type="scientific">Pseudohoeflea suaedae</name>
    <dbReference type="NCBI Taxonomy" id="877384"/>
    <lineage>
        <taxon>Bacteria</taxon>
        <taxon>Pseudomonadati</taxon>
        <taxon>Pseudomonadota</taxon>
        <taxon>Alphaproteobacteria</taxon>
        <taxon>Hyphomicrobiales</taxon>
        <taxon>Rhizobiaceae</taxon>
        <taxon>Pseudohoeflea</taxon>
    </lineage>
</organism>
<dbReference type="InterPro" id="IPR038454">
    <property type="entry name" value="DnaA_N_sf"/>
</dbReference>
<dbReference type="InterPro" id="IPR013317">
    <property type="entry name" value="DnaA_dom"/>
</dbReference>
<evidence type="ECO:0000256" key="11">
    <source>
        <dbReference type="RuleBase" id="RU004227"/>
    </source>
</evidence>
<feature type="binding site" evidence="8">
    <location>
        <position position="209"/>
    </location>
    <ligand>
        <name>ATP</name>
        <dbReference type="ChEBI" id="CHEBI:30616"/>
    </ligand>
</feature>
<feature type="binding site" evidence="8">
    <location>
        <position position="211"/>
    </location>
    <ligand>
        <name>ATP</name>
        <dbReference type="ChEBI" id="CHEBI:30616"/>
    </ligand>
</feature>
<dbReference type="Proteomes" id="UP000295131">
    <property type="component" value="Unassembled WGS sequence"/>
</dbReference>
<evidence type="ECO:0000256" key="3">
    <source>
        <dbReference type="ARBA" id="ARBA00022705"/>
    </source>
</evidence>
<dbReference type="InterPro" id="IPR001957">
    <property type="entry name" value="Chromosome_initiator_DnaA"/>
</dbReference>
<comment type="caution">
    <text evidence="14">The sequence shown here is derived from an EMBL/GenBank/DDBJ whole genome shotgun (WGS) entry which is preliminary data.</text>
</comment>
<dbReference type="Gene3D" id="3.30.300.180">
    <property type="match status" value="1"/>
</dbReference>
<keyword evidence="15" id="KW-1185">Reference proteome</keyword>
<evidence type="ECO:0000259" key="12">
    <source>
        <dbReference type="SMART" id="SM00382"/>
    </source>
</evidence>
<gene>
    <name evidence="8 14" type="primary">dnaA</name>
    <name evidence="14" type="ORF">E2A64_02595</name>
</gene>
<evidence type="ECO:0000256" key="1">
    <source>
        <dbReference type="ARBA" id="ARBA00006583"/>
    </source>
</evidence>
<comment type="similarity">
    <text evidence="1 8 11">Belongs to the DnaA family.</text>
</comment>
<evidence type="ECO:0000256" key="8">
    <source>
        <dbReference type="HAMAP-Rule" id="MF_00377"/>
    </source>
</evidence>
<keyword evidence="3 8" id="KW-0235">DNA replication</keyword>
<dbReference type="GO" id="GO:0005737">
    <property type="term" value="C:cytoplasm"/>
    <property type="evidence" value="ECO:0007669"/>
    <property type="project" value="UniProtKB-SubCell"/>
</dbReference>
<dbReference type="AlphaFoldDB" id="A0A4R5PQH7"/>
<dbReference type="InterPro" id="IPR018312">
    <property type="entry name" value="Chromosome_initiator_DnaA_CS"/>
</dbReference>
<dbReference type="InterPro" id="IPR013159">
    <property type="entry name" value="DnaA_C"/>
</dbReference>
<dbReference type="GO" id="GO:0008289">
    <property type="term" value="F:lipid binding"/>
    <property type="evidence" value="ECO:0007669"/>
    <property type="project" value="UniProtKB-KW"/>
</dbReference>
<evidence type="ECO:0000256" key="9">
    <source>
        <dbReference type="NCBIfam" id="TIGR00362"/>
    </source>
</evidence>
<evidence type="ECO:0000256" key="5">
    <source>
        <dbReference type="ARBA" id="ARBA00022840"/>
    </source>
</evidence>
<dbReference type="InterPro" id="IPR024633">
    <property type="entry name" value="DnaA_N_dom"/>
</dbReference>
<dbReference type="PROSITE" id="PS01008">
    <property type="entry name" value="DNAA"/>
    <property type="match status" value="1"/>
</dbReference>
<comment type="domain">
    <text evidence="8">Domain I is involved in oligomerization and binding regulators, domain II is flexibile and of varying length in different bacteria, domain III forms the AAA+ region, while domain IV binds dsDNA.</text>
</comment>
<dbReference type="EMBL" id="SMSI01000001">
    <property type="protein sequence ID" value="TDH39392.1"/>
    <property type="molecule type" value="Genomic_DNA"/>
</dbReference>
<dbReference type="Pfam" id="PF11638">
    <property type="entry name" value="DnaA_N"/>
    <property type="match status" value="1"/>
</dbReference>
<dbReference type="GO" id="GO:0003688">
    <property type="term" value="F:DNA replication origin binding"/>
    <property type="evidence" value="ECO:0007669"/>
    <property type="project" value="UniProtKB-UniRule"/>
</dbReference>
<dbReference type="Gene3D" id="1.10.1750.10">
    <property type="match status" value="1"/>
</dbReference>
<dbReference type="Pfam" id="PF00308">
    <property type="entry name" value="Bac_DnaA"/>
    <property type="match status" value="1"/>
</dbReference>
<dbReference type="GO" id="GO:0005524">
    <property type="term" value="F:ATP binding"/>
    <property type="evidence" value="ECO:0007669"/>
    <property type="project" value="UniProtKB-UniRule"/>
</dbReference>
<dbReference type="GO" id="GO:0006275">
    <property type="term" value="P:regulation of DNA replication"/>
    <property type="evidence" value="ECO:0007669"/>
    <property type="project" value="UniProtKB-UniRule"/>
</dbReference>
<dbReference type="GO" id="GO:0005886">
    <property type="term" value="C:plasma membrane"/>
    <property type="evidence" value="ECO:0007669"/>
    <property type="project" value="TreeGrafter"/>
</dbReference>
<dbReference type="PANTHER" id="PTHR30050:SF2">
    <property type="entry name" value="CHROMOSOMAL REPLICATION INITIATOR PROTEIN DNAA"/>
    <property type="match status" value="1"/>
</dbReference>
<feature type="domain" description="AAA+ ATPase" evidence="12">
    <location>
        <begin position="196"/>
        <end position="324"/>
    </location>
</feature>
<accession>A0A4R5PQH7</accession>
<keyword evidence="5 8" id="KW-0067">ATP-binding</keyword>
<sequence>MKAKVGTAAAQGAQQLTTGAEMTNQNEIFTKVQAKLKAQVGQEVFTSWFGRLKMQAMSKSVVRLSVPTAFLKSWINNKYLDQITALFQEEDSNILKVEITVRSATRPTARPANDIDAQDSAIKPAASSTIRKEPASIRGISAHVSSPSRPIAANNPVIGSPLDNRFTFDTFVEGASNRVALAAAKTIAEAGTGAVRFNPLFIHSSVGLGKTHLLQAIASAASQHARNPRVVYLTAEYFMWRFATALRDNDALSFKESLRSIDLLVIDDMQFLQGKSIQHEFCHLLNMLLDSARQVVVAADRAPWELESLDPRVRSRLQGGVAIEIEAPDYDMRLGMLRQKTAEAQADDATFEIDDEILQHVARMITSSGRELEGAFNQLLFRRSFEPNLSVDRVDELLGHLVGSGEPKRVRIEDIQRVVSRHYNVSKQELVSNRRTRVIVKPRQIAMYLAKTMTPRSFPEIGRRFGGRDHTTVLHAVRKIEDLISNDTKLGHEVELLKRLILE</sequence>
<proteinExistence type="inferred from homology"/>
<dbReference type="PANTHER" id="PTHR30050">
    <property type="entry name" value="CHROMOSOMAL REPLICATION INITIATOR PROTEIN DNAA"/>
    <property type="match status" value="1"/>
</dbReference>
<keyword evidence="2 8" id="KW-0963">Cytoplasm</keyword>
<feature type="binding site" evidence="8">
    <location>
        <position position="210"/>
    </location>
    <ligand>
        <name>ATP</name>
        <dbReference type="ChEBI" id="CHEBI:30616"/>
    </ligand>
</feature>
<name>A0A4R5PQH7_9HYPH</name>
<dbReference type="Gene3D" id="1.10.8.60">
    <property type="match status" value="1"/>
</dbReference>
<evidence type="ECO:0000256" key="7">
    <source>
        <dbReference type="ARBA" id="ARBA00023125"/>
    </source>
</evidence>
<dbReference type="Gene3D" id="3.40.50.300">
    <property type="entry name" value="P-loop containing nucleotide triphosphate hydrolases"/>
    <property type="match status" value="1"/>
</dbReference>
<dbReference type="InterPro" id="IPR020591">
    <property type="entry name" value="Chromosome_initiator_DnaA-like"/>
</dbReference>
<comment type="function">
    <text evidence="8 10">Plays an essential role in the initiation and regulation of chromosomal replication. ATP-DnaA binds to the origin of replication (oriC) to initiate formation of the DNA replication initiation complex once per cell cycle. Binds the DnaA box (a 9 base pair repeat at the origin) and separates the double-stranded (ds)DNA. Forms a right-handed helical filament on oriC DNA; dsDNA binds to the exterior of the filament while single-stranded (ss)DNA is stabiized in the filament's interior. The ATP-DnaA-oriC complex binds and stabilizes one strand of the AT-rich DNA unwinding element (DUE), permitting loading of DNA polymerase. After initiation quickly degrades to an ADP-DnaA complex that is not apt for DNA replication. Binds acidic phospholipids.</text>
</comment>
<dbReference type="SMART" id="SM00382">
    <property type="entry name" value="AAA"/>
    <property type="match status" value="1"/>
</dbReference>
<dbReference type="CDD" id="cd00009">
    <property type="entry name" value="AAA"/>
    <property type="match status" value="1"/>
</dbReference>
<dbReference type="GO" id="GO:0006270">
    <property type="term" value="P:DNA replication initiation"/>
    <property type="evidence" value="ECO:0007669"/>
    <property type="project" value="UniProtKB-UniRule"/>
</dbReference>
<feature type="binding site" evidence="8">
    <location>
        <position position="207"/>
    </location>
    <ligand>
        <name>ATP</name>
        <dbReference type="ChEBI" id="CHEBI:30616"/>
    </ligand>
</feature>
<evidence type="ECO:0000313" key="15">
    <source>
        <dbReference type="Proteomes" id="UP000295131"/>
    </source>
</evidence>
<dbReference type="SMART" id="SM00760">
    <property type="entry name" value="Bac_DnaA_C"/>
    <property type="match status" value="1"/>
</dbReference>
<dbReference type="InterPro" id="IPR003593">
    <property type="entry name" value="AAA+_ATPase"/>
</dbReference>
<dbReference type="HAMAP" id="MF_00377">
    <property type="entry name" value="DnaA_bact"/>
    <property type="match status" value="1"/>
</dbReference>
<dbReference type="NCBIfam" id="TIGR00362">
    <property type="entry name" value="DnaA"/>
    <property type="match status" value="1"/>
</dbReference>
<dbReference type="InterPro" id="IPR027417">
    <property type="entry name" value="P-loop_NTPase"/>
</dbReference>
<evidence type="ECO:0000259" key="13">
    <source>
        <dbReference type="SMART" id="SM00760"/>
    </source>
</evidence>
<feature type="region of interest" description="Domain IV, binds dsDNA" evidence="8">
    <location>
        <begin position="384"/>
        <end position="503"/>
    </location>
</feature>
<dbReference type="SUPFAM" id="SSF48295">
    <property type="entry name" value="TrpR-like"/>
    <property type="match status" value="1"/>
</dbReference>
<comment type="subunit">
    <text evidence="8">Oligomerizes as a right-handed, spiral filament on DNA at oriC.</text>
</comment>
<evidence type="ECO:0000313" key="14">
    <source>
        <dbReference type="EMBL" id="TDH39392.1"/>
    </source>
</evidence>
<protein>
    <recommendedName>
        <fullName evidence="8 9">Chromosomal replication initiator protein DnaA</fullName>
    </recommendedName>
</protein>
<evidence type="ECO:0000256" key="4">
    <source>
        <dbReference type="ARBA" id="ARBA00022741"/>
    </source>
</evidence>